<proteinExistence type="predicted"/>
<feature type="region of interest" description="Disordered" evidence="1">
    <location>
        <begin position="78"/>
        <end position="98"/>
    </location>
</feature>
<dbReference type="AlphaFoldDB" id="A0A5M3XGA0"/>
<accession>A0A5M3XGA0</accession>
<dbReference type="Gene3D" id="3.40.50.300">
    <property type="entry name" value="P-loop containing nucleotide triphosphate hydrolases"/>
    <property type="match status" value="1"/>
</dbReference>
<evidence type="ECO:0000259" key="2">
    <source>
        <dbReference type="Pfam" id="PF01926"/>
    </source>
</evidence>
<dbReference type="Proteomes" id="UP000377595">
    <property type="component" value="Unassembled WGS sequence"/>
</dbReference>
<dbReference type="SUPFAM" id="SSF52540">
    <property type="entry name" value="P-loop containing nucleoside triphosphate hydrolases"/>
    <property type="match status" value="1"/>
</dbReference>
<evidence type="ECO:0000313" key="4">
    <source>
        <dbReference type="Proteomes" id="UP000377595"/>
    </source>
</evidence>
<protein>
    <recommendedName>
        <fullName evidence="2">G domain-containing protein</fullName>
    </recommendedName>
</protein>
<dbReference type="PRINTS" id="PR00326">
    <property type="entry name" value="GTP1OBG"/>
</dbReference>
<organism evidence="3 4">
    <name type="scientific">Acrocarpospora pleiomorpha</name>
    <dbReference type="NCBI Taxonomy" id="90975"/>
    <lineage>
        <taxon>Bacteria</taxon>
        <taxon>Bacillati</taxon>
        <taxon>Actinomycetota</taxon>
        <taxon>Actinomycetes</taxon>
        <taxon>Streptosporangiales</taxon>
        <taxon>Streptosporangiaceae</taxon>
        <taxon>Acrocarpospora</taxon>
    </lineage>
</organism>
<reference evidence="3 4" key="1">
    <citation type="submission" date="2019-10" db="EMBL/GenBank/DDBJ databases">
        <title>Whole genome shotgun sequence of Acrocarpospora pleiomorpha NBRC 16267.</title>
        <authorList>
            <person name="Ichikawa N."/>
            <person name="Kimura A."/>
            <person name="Kitahashi Y."/>
            <person name="Komaki H."/>
            <person name="Oguchi A."/>
        </authorList>
    </citation>
    <scope>NUCLEOTIDE SEQUENCE [LARGE SCALE GENOMIC DNA]</scope>
    <source>
        <strain evidence="3 4">NBRC 16267</strain>
    </source>
</reference>
<dbReference type="InterPro" id="IPR006073">
    <property type="entry name" value="GTP-bd"/>
</dbReference>
<feature type="domain" description="G" evidence="2">
    <location>
        <begin position="29"/>
        <end position="160"/>
    </location>
</feature>
<comment type="caution">
    <text evidence="3">The sequence shown here is derived from an EMBL/GenBank/DDBJ whole genome shotgun (WGS) entry which is preliminary data.</text>
</comment>
<dbReference type="GO" id="GO:0005525">
    <property type="term" value="F:GTP binding"/>
    <property type="evidence" value="ECO:0007669"/>
    <property type="project" value="InterPro"/>
</dbReference>
<keyword evidence="4" id="KW-1185">Reference proteome</keyword>
<dbReference type="InterPro" id="IPR027417">
    <property type="entry name" value="P-loop_NTPase"/>
</dbReference>
<sequence length="284" mass="32076">MPEKEKDPQDPLREILAMLEREIAERPPTIGVVGVSGVGKSSTINSLFRTSLATSGTVARTKEFEDVDLSVRFNAPLAADSSEKSSGPGESPVAPQTNAPTRVLLRVVDAPGLGEDLALDDRYLEQYLENLPRCDVVLWVMSARNRAIALDQMYLQKLSRFYDKIVFGINQVDLVEPMDWHTGYNIPSREQEANIKAISQDRLEHLASAIGRKPALLYYSSRYGYRLEHLFKALLDACPENRRWIYAGLKNFSHLDFIPAETQQKLVFRATRRLAQMLSKSDHR</sequence>
<dbReference type="EMBL" id="BLAF01000016">
    <property type="protein sequence ID" value="GES20294.1"/>
    <property type="molecule type" value="Genomic_DNA"/>
</dbReference>
<dbReference type="Pfam" id="PF01926">
    <property type="entry name" value="MMR_HSR1"/>
    <property type="match status" value="1"/>
</dbReference>
<evidence type="ECO:0000256" key="1">
    <source>
        <dbReference type="SAM" id="MobiDB-lite"/>
    </source>
</evidence>
<evidence type="ECO:0000313" key="3">
    <source>
        <dbReference type="EMBL" id="GES20294.1"/>
    </source>
</evidence>
<name>A0A5M3XGA0_9ACTN</name>
<gene>
    <name evidence="3" type="ORF">Aple_031900</name>
</gene>